<evidence type="ECO:0000259" key="2">
    <source>
        <dbReference type="Pfam" id="PF00296"/>
    </source>
</evidence>
<dbReference type="Pfam" id="PF00296">
    <property type="entry name" value="Bac_luciferase"/>
    <property type="match status" value="1"/>
</dbReference>
<keyword evidence="1" id="KW-0560">Oxidoreductase</keyword>
<accession>A0ABM8DCU1</accession>
<dbReference type="SUPFAM" id="SSF51679">
    <property type="entry name" value="Bacterial luciferase-like"/>
    <property type="match status" value="1"/>
</dbReference>
<dbReference type="PANTHER" id="PTHR43244:SF1">
    <property type="entry name" value="5,10-METHYLENETETRAHYDROMETHANOPTERIN REDUCTASE"/>
    <property type="match status" value="1"/>
</dbReference>
<protein>
    <submittedName>
        <fullName evidence="3">TIGR03885 family FMN-dependent LLM class oxidoreductase</fullName>
    </submittedName>
</protein>
<dbReference type="CDD" id="cd01097">
    <property type="entry name" value="Tetrahydromethanopterin_reductase"/>
    <property type="match status" value="1"/>
</dbReference>
<gene>
    <name evidence="3" type="ORF">LA521A_16100</name>
</gene>
<dbReference type="RefSeq" id="WP_281781793.1">
    <property type="nucleotide sequence ID" value="NZ_AP027041.1"/>
</dbReference>
<dbReference type="PANTHER" id="PTHR43244">
    <property type="match status" value="1"/>
</dbReference>
<organism evidence="3 4">
    <name type="scientific">Lysobacter auxotrophicus</name>
    <dbReference type="NCBI Taxonomy" id="2992573"/>
    <lineage>
        <taxon>Bacteria</taxon>
        <taxon>Pseudomonadati</taxon>
        <taxon>Pseudomonadota</taxon>
        <taxon>Gammaproteobacteria</taxon>
        <taxon>Lysobacterales</taxon>
        <taxon>Lysobacteraceae</taxon>
        <taxon>Lysobacter</taxon>
    </lineage>
</organism>
<keyword evidence="4" id="KW-1185">Reference proteome</keyword>
<dbReference type="InterPro" id="IPR050564">
    <property type="entry name" value="F420-G6PD/mer"/>
</dbReference>
<dbReference type="NCBIfam" id="TIGR03885">
    <property type="entry name" value="flavin_revert"/>
    <property type="match status" value="1"/>
</dbReference>
<dbReference type="InterPro" id="IPR011251">
    <property type="entry name" value="Luciferase-like_dom"/>
</dbReference>
<sequence length="318" mass="35105">MKIGYHASHEQFPPGELLDLAAHAHEAGFDAMMCSDHFHPWSRAQGHSGHAWTWLGAAMARVDTSFGVVNSPVGRYHPTVIAQAAATLASMFPGRFWIAVGSGEAINETITGAEWPSKDARNRRLLEAVEVMRALWRGETVNHAGEFRVAHAQLFTRPDTPPRVYVAALSPETAAWGAGWADGLITVSQPMDKLKPIVEAFRENGGDGKPVQLQVKLSYAKTEEDALRGAHEQWRTNVVEPSLTQDVSTPQAYEALGEQVTPEQVAEAVNVSADPARHVQWLREYAALGVEALQLHNVNRWQREFIDAFAREVIPKVR</sequence>
<dbReference type="InterPro" id="IPR036661">
    <property type="entry name" value="Luciferase-like_sf"/>
</dbReference>
<dbReference type="EMBL" id="AP027041">
    <property type="protein sequence ID" value="BDU16409.1"/>
    <property type="molecule type" value="Genomic_DNA"/>
</dbReference>
<feature type="domain" description="Luciferase-like" evidence="2">
    <location>
        <begin position="7"/>
        <end position="291"/>
    </location>
</feature>
<dbReference type="InterPro" id="IPR019945">
    <property type="entry name" value="F420_G6P_DH-rel"/>
</dbReference>
<reference evidence="3 4" key="1">
    <citation type="journal article" date="2023" name="Int. J. Syst. Evol. Microbiol.">
        <title>Physiological and genomic analyses of cobalamin (vitamin B12)-auxotrophy of Lysobacter auxotrophicus sp. nov., a methionine-auxotrophic chitinolytic bacterium isolated from chitin-treated soil.</title>
        <authorList>
            <person name="Saito A."/>
            <person name="Dohra H."/>
            <person name="Hamada M."/>
            <person name="Moriuchi R."/>
            <person name="Kotsuchibashi Y."/>
            <person name="Mori K."/>
        </authorList>
    </citation>
    <scope>NUCLEOTIDE SEQUENCE [LARGE SCALE GENOMIC DNA]</scope>
    <source>
        <strain evidence="3 4">5-21a</strain>
    </source>
</reference>
<evidence type="ECO:0000313" key="4">
    <source>
        <dbReference type="Proteomes" id="UP001317822"/>
    </source>
</evidence>
<evidence type="ECO:0000313" key="3">
    <source>
        <dbReference type="EMBL" id="BDU16409.1"/>
    </source>
</evidence>
<proteinExistence type="predicted"/>
<dbReference type="InterPro" id="IPR023907">
    <property type="entry name" value="Non-F420_Flavin_OxRdtase"/>
</dbReference>
<dbReference type="Gene3D" id="3.20.20.30">
    <property type="entry name" value="Luciferase-like domain"/>
    <property type="match status" value="1"/>
</dbReference>
<name>A0ABM8DCU1_9GAMM</name>
<dbReference type="NCBIfam" id="TIGR03557">
    <property type="entry name" value="F420_G6P_family"/>
    <property type="match status" value="1"/>
</dbReference>
<dbReference type="Proteomes" id="UP001317822">
    <property type="component" value="Chromosome"/>
</dbReference>
<evidence type="ECO:0000256" key="1">
    <source>
        <dbReference type="ARBA" id="ARBA00023002"/>
    </source>
</evidence>